<dbReference type="RefSeq" id="WP_380514260.1">
    <property type="nucleotide sequence ID" value="NZ_JBHEZX010000014.1"/>
</dbReference>
<feature type="domain" description="Glycoside hydrolase family 20 catalytic" evidence="7">
    <location>
        <begin position="351"/>
        <end position="493"/>
    </location>
</feature>
<feature type="domain" description="Glycoside hydrolase family 20 catalytic" evidence="7">
    <location>
        <begin position="178"/>
        <end position="345"/>
    </location>
</feature>
<dbReference type="InterPro" id="IPR025705">
    <property type="entry name" value="Beta_hexosaminidase_sua/sub"/>
</dbReference>
<gene>
    <name evidence="9" type="ORF">ACEZDG_27515</name>
</gene>
<evidence type="ECO:0000256" key="5">
    <source>
        <dbReference type="ARBA" id="ARBA00023295"/>
    </source>
</evidence>
<evidence type="ECO:0000256" key="1">
    <source>
        <dbReference type="ARBA" id="ARBA00001231"/>
    </source>
</evidence>
<protein>
    <recommendedName>
        <fullName evidence="3">beta-N-acetylhexosaminidase</fullName>
        <ecNumber evidence="3">3.2.1.52</ecNumber>
    </recommendedName>
</protein>
<dbReference type="Pfam" id="PF00728">
    <property type="entry name" value="Glyco_hydro_20"/>
    <property type="match status" value="2"/>
</dbReference>
<comment type="catalytic activity">
    <reaction evidence="1">
        <text>Hydrolysis of terminal non-reducing N-acetyl-D-hexosamine residues in N-acetyl-beta-D-hexosaminides.</text>
        <dbReference type="EC" id="3.2.1.52"/>
    </reaction>
</comment>
<keyword evidence="5" id="KW-0326">Glycosidase</keyword>
<dbReference type="CDD" id="cd06568">
    <property type="entry name" value="GH20_SpHex_like"/>
    <property type="match status" value="1"/>
</dbReference>
<reference evidence="9 10" key="1">
    <citation type="submission" date="2024-09" db="EMBL/GenBank/DDBJ databases">
        <authorList>
            <person name="Lee S.D."/>
        </authorList>
    </citation>
    <scope>NUCLEOTIDE SEQUENCE [LARGE SCALE GENOMIC DNA]</scope>
    <source>
        <strain evidence="9 10">N1-1</strain>
    </source>
</reference>
<comment type="similarity">
    <text evidence="2">Belongs to the glycosyl hydrolase 20 family.</text>
</comment>
<name>A0ABV6VH08_9ACTN</name>
<evidence type="ECO:0000259" key="7">
    <source>
        <dbReference type="Pfam" id="PF00728"/>
    </source>
</evidence>
<dbReference type="Pfam" id="PF02838">
    <property type="entry name" value="Glyco_hydro_20b"/>
    <property type="match status" value="1"/>
</dbReference>
<dbReference type="InterPro" id="IPR015883">
    <property type="entry name" value="Glyco_hydro_20_cat"/>
</dbReference>
<dbReference type="PRINTS" id="PR00738">
    <property type="entry name" value="GLHYDRLASE20"/>
</dbReference>
<evidence type="ECO:0000256" key="6">
    <source>
        <dbReference type="SAM" id="SignalP"/>
    </source>
</evidence>
<feature type="signal peptide" evidence="6">
    <location>
        <begin position="1"/>
        <end position="29"/>
    </location>
</feature>
<keyword evidence="10" id="KW-1185">Reference proteome</keyword>
<proteinExistence type="inferred from homology"/>
<evidence type="ECO:0000256" key="3">
    <source>
        <dbReference type="ARBA" id="ARBA00012663"/>
    </source>
</evidence>
<evidence type="ECO:0000313" key="9">
    <source>
        <dbReference type="EMBL" id="MFC1413020.1"/>
    </source>
</evidence>
<dbReference type="Gene3D" id="3.20.20.80">
    <property type="entry name" value="Glycosidases"/>
    <property type="match status" value="1"/>
</dbReference>
<dbReference type="SUPFAM" id="SSF51445">
    <property type="entry name" value="(Trans)glycosidases"/>
    <property type="match status" value="1"/>
</dbReference>
<dbReference type="PANTHER" id="PTHR22600:SF57">
    <property type="entry name" value="BETA-N-ACETYLHEXOSAMINIDASE"/>
    <property type="match status" value="1"/>
</dbReference>
<dbReference type="SUPFAM" id="SSF55545">
    <property type="entry name" value="beta-N-acetylhexosaminidase-like domain"/>
    <property type="match status" value="1"/>
</dbReference>
<accession>A0ABV6VH08</accession>
<evidence type="ECO:0000256" key="2">
    <source>
        <dbReference type="ARBA" id="ARBA00006285"/>
    </source>
</evidence>
<keyword evidence="4" id="KW-0378">Hydrolase</keyword>
<dbReference type="PANTHER" id="PTHR22600">
    <property type="entry name" value="BETA-HEXOSAMINIDASE"/>
    <property type="match status" value="1"/>
</dbReference>
<dbReference type="EC" id="3.2.1.52" evidence="3"/>
<dbReference type="Proteomes" id="UP001592582">
    <property type="component" value="Unassembled WGS sequence"/>
</dbReference>
<feature type="domain" description="Beta-hexosaminidase bacterial type N-terminal" evidence="8">
    <location>
        <begin position="49"/>
        <end position="175"/>
    </location>
</feature>
<keyword evidence="6" id="KW-0732">Signal</keyword>
<dbReference type="EMBL" id="JBHEZX010000014">
    <property type="protein sequence ID" value="MFC1413020.1"/>
    <property type="molecule type" value="Genomic_DNA"/>
</dbReference>
<comment type="caution">
    <text evidence="9">The sequence shown here is derived from an EMBL/GenBank/DDBJ whole genome shotgun (WGS) entry which is preliminary data.</text>
</comment>
<sequence>MAHALRPRRLTAALAAVTATVLLTLGATAPTATTSTAAKPATAVASFADIVPAPVSAVPATGVSYALPSSASVSSDVAAVGGYLAAILRKSTGYAVPVSTAPGTIQLLLSGAPAAVGAQGYQLDVTASGVTVRAQAAAGLFAGVQTLLEILPPGVESSTVQPGPWTLPGGRVVDYPRYAYRGAMLDVARHFFTVAQVERYIDQIARYKIDYLHLHLSDDQGWRIAINGWPQLTAHGGSTEVGGGPGGYYTQADYAAITAYAQQHYITVVPEIDMPGHSNAAQSSYAQLNCDGVAPPLYTGTDVGFSSFCVGSPTTYTFLDDVIGQLAALTPGPYLHIGGDEAQSTSAADYATFVNKVQAITAAHGKTAIGWHDIANATLLPSTIAQFWDTSTSNKALTAAAKKGTKIIMSPANHAYLDMKYTSSTPLGQDWAGLTDVKKAYDWDPGAYLSGVPASAVVGVEAPLWTETIVTSADIEYMAFPRLAALAELGWSPESTHTWTAFRTRLAAQGPRWKAAGITYYHSTQIAWPTGS</sequence>
<evidence type="ECO:0000313" key="10">
    <source>
        <dbReference type="Proteomes" id="UP001592582"/>
    </source>
</evidence>
<dbReference type="Gene3D" id="3.30.379.10">
    <property type="entry name" value="Chitobiase/beta-hexosaminidase domain 2-like"/>
    <property type="match status" value="1"/>
</dbReference>
<organism evidence="9 10">
    <name type="scientific">Streptacidiphilus alkalitolerans</name>
    <dbReference type="NCBI Taxonomy" id="3342712"/>
    <lineage>
        <taxon>Bacteria</taxon>
        <taxon>Bacillati</taxon>
        <taxon>Actinomycetota</taxon>
        <taxon>Actinomycetes</taxon>
        <taxon>Kitasatosporales</taxon>
        <taxon>Streptomycetaceae</taxon>
        <taxon>Streptacidiphilus</taxon>
    </lineage>
</organism>
<dbReference type="InterPro" id="IPR015882">
    <property type="entry name" value="HEX_bac_N"/>
</dbReference>
<evidence type="ECO:0000256" key="4">
    <source>
        <dbReference type="ARBA" id="ARBA00022801"/>
    </source>
</evidence>
<feature type="chain" id="PRO_5045455384" description="beta-N-acetylhexosaminidase" evidence="6">
    <location>
        <begin position="30"/>
        <end position="532"/>
    </location>
</feature>
<evidence type="ECO:0000259" key="8">
    <source>
        <dbReference type="Pfam" id="PF02838"/>
    </source>
</evidence>
<dbReference type="InterPro" id="IPR017853">
    <property type="entry name" value="GH"/>
</dbReference>
<dbReference type="InterPro" id="IPR029018">
    <property type="entry name" value="Hex-like_dom2"/>
</dbReference>